<evidence type="ECO:0000313" key="1">
    <source>
        <dbReference type="EMBL" id="MBF1447180.1"/>
    </source>
</evidence>
<dbReference type="Gene3D" id="3.40.109.10">
    <property type="entry name" value="NADH Oxidase"/>
    <property type="match status" value="1"/>
</dbReference>
<dbReference type="EMBL" id="JABZTM010000075">
    <property type="protein sequence ID" value="MBF1447180.1"/>
    <property type="molecule type" value="Genomic_DNA"/>
</dbReference>
<accession>A0A9D5WVS0</accession>
<dbReference type="AlphaFoldDB" id="A0A9D5WVS0"/>
<protein>
    <submittedName>
        <fullName evidence="1">Uncharacterized protein</fullName>
    </submittedName>
</protein>
<name>A0A9D5WVS0_9BACT</name>
<organism evidence="1 2">
    <name type="scientific">Prevotella nigrescens</name>
    <dbReference type="NCBI Taxonomy" id="28133"/>
    <lineage>
        <taxon>Bacteria</taxon>
        <taxon>Pseudomonadati</taxon>
        <taxon>Bacteroidota</taxon>
        <taxon>Bacteroidia</taxon>
        <taxon>Bacteroidales</taxon>
        <taxon>Prevotellaceae</taxon>
        <taxon>Prevotella</taxon>
    </lineage>
</organism>
<proteinExistence type="predicted"/>
<dbReference type="InterPro" id="IPR029478">
    <property type="entry name" value="TM1586_NiRdase"/>
</dbReference>
<dbReference type="SUPFAM" id="SSF55469">
    <property type="entry name" value="FMN-dependent nitroreductase-like"/>
    <property type="match status" value="2"/>
</dbReference>
<dbReference type="GO" id="GO:0016491">
    <property type="term" value="F:oxidoreductase activity"/>
    <property type="evidence" value="ECO:0007669"/>
    <property type="project" value="InterPro"/>
</dbReference>
<reference evidence="1" key="1">
    <citation type="submission" date="2020-04" db="EMBL/GenBank/DDBJ databases">
        <title>Deep metagenomics examines the oral microbiome during advanced dental caries in children, revealing novel taxa and co-occurrences with host molecules.</title>
        <authorList>
            <person name="Baker J.L."/>
            <person name="Morton J.T."/>
            <person name="Dinis M."/>
            <person name="Alvarez R."/>
            <person name="Tran N.C."/>
            <person name="Knight R."/>
            <person name="Edlund A."/>
        </authorList>
    </citation>
    <scope>NUCLEOTIDE SEQUENCE</scope>
    <source>
        <strain evidence="1">JCVI_32_bin.50</strain>
    </source>
</reference>
<dbReference type="Pfam" id="PF14512">
    <property type="entry name" value="TM1586_NiRdase"/>
    <property type="match status" value="1"/>
</dbReference>
<sequence>MNIQDYLYEAMFHRKSIRKFKDEMLDNNVVRSVEERIKQLRPLFPEEQIVFRILSDDQIKGQVKGSTHHIAVYAKQGLKSYVNAGFMMQQMDLWLSANGMGSWWHVSSKPSKQWGAVEGLPFVFLITFGIADETLYREPSDFKRKPVSELTNCAEIHKFVEPVRFAPSAFNQQPWFFTCCDGKILMYCKKANSLLSLFFGNMSRLNAGIGLCHLWLAIEHEGKCFHVECEGNAPYLGKKMEYICSIKD</sequence>
<comment type="caution">
    <text evidence="1">The sequence shown here is derived from an EMBL/GenBank/DDBJ whole genome shotgun (WGS) entry which is preliminary data.</text>
</comment>
<dbReference type="Proteomes" id="UP000787419">
    <property type="component" value="Unassembled WGS sequence"/>
</dbReference>
<dbReference type="RefSeq" id="WP_004365710.1">
    <property type="nucleotide sequence ID" value="NZ_CAJZDG010000159.1"/>
</dbReference>
<dbReference type="InterPro" id="IPR000415">
    <property type="entry name" value="Nitroreductase-like"/>
</dbReference>
<evidence type="ECO:0000313" key="2">
    <source>
        <dbReference type="Proteomes" id="UP000787419"/>
    </source>
</evidence>
<gene>
    <name evidence="1" type="ORF">HXN55_07365</name>
</gene>
<dbReference type="Gene3D" id="3.40.109.30">
    <property type="entry name" value="putative nitroreductase (tm1586), domain 2"/>
    <property type="match status" value="1"/>
</dbReference>